<dbReference type="InterPro" id="IPR011761">
    <property type="entry name" value="ATP-grasp"/>
</dbReference>
<dbReference type="PANTHER" id="PTHR11609">
    <property type="entry name" value="PURINE BIOSYNTHESIS PROTEIN 6/7, PUR6/7"/>
    <property type="match status" value="1"/>
</dbReference>
<dbReference type="Proteomes" id="UP000051324">
    <property type="component" value="Unassembled WGS sequence"/>
</dbReference>
<keyword evidence="6" id="KW-0464">Manganese</keyword>
<dbReference type="InterPro" id="IPR016185">
    <property type="entry name" value="PreATP-grasp_dom_sf"/>
</dbReference>
<dbReference type="SUPFAM" id="SSF56059">
    <property type="entry name" value="Glutathione synthetase ATP-binding domain-like"/>
    <property type="match status" value="1"/>
</dbReference>
<gene>
    <name evidence="10" type="ORF">FC32_GL000634</name>
</gene>
<evidence type="ECO:0000256" key="7">
    <source>
        <dbReference type="ARBA" id="ARBA00025704"/>
    </source>
</evidence>
<dbReference type="eggNOG" id="COG0026">
    <property type="taxonomic scope" value="Bacteria"/>
</dbReference>
<dbReference type="GO" id="GO:0005524">
    <property type="term" value="F:ATP binding"/>
    <property type="evidence" value="ECO:0007669"/>
    <property type="project" value="UniProtKB-UniRule"/>
</dbReference>
<dbReference type="InterPro" id="IPR003135">
    <property type="entry name" value="ATP-grasp_carboxylate-amine"/>
</dbReference>
<dbReference type="PROSITE" id="PS50975">
    <property type="entry name" value="ATP_GRASP"/>
    <property type="match status" value="1"/>
</dbReference>
<dbReference type="InterPro" id="IPR013815">
    <property type="entry name" value="ATP_grasp_subdomain_1"/>
</dbReference>
<dbReference type="Gene3D" id="3.30.1490.20">
    <property type="entry name" value="ATP-grasp fold, A domain"/>
    <property type="match status" value="1"/>
</dbReference>
<comment type="pathway">
    <text evidence="7">Purine metabolism.</text>
</comment>
<evidence type="ECO:0000313" key="10">
    <source>
        <dbReference type="EMBL" id="KRL83384.1"/>
    </source>
</evidence>
<dbReference type="Pfam" id="PF02222">
    <property type="entry name" value="ATP-grasp"/>
    <property type="match status" value="1"/>
</dbReference>
<dbReference type="Gene3D" id="3.30.470.20">
    <property type="entry name" value="ATP-grasp fold, B domain"/>
    <property type="match status" value="1"/>
</dbReference>
<evidence type="ECO:0000256" key="1">
    <source>
        <dbReference type="ARBA" id="ARBA00001936"/>
    </source>
</evidence>
<dbReference type="GO" id="GO:0046872">
    <property type="term" value="F:metal ion binding"/>
    <property type="evidence" value="ECO:0007669"/>
    <property type="project" value="InterPro"/>
</dbReference>
<comment type="caution">
    <text evidence="10">The sequence shown here is derived from an EMBL/GenBank/DDBJ whole genome shotgun (WGS) entry which is preliminary data.</text>
</comment>
<dbReference type="Gene3D" id="3.40.50.20">
    <property type="match status" value="1"/>
</dbReference>
<dbReference type="Pfam" id="PF22660">
    <property type="entry name" value="RS_preATP-grasp-like"/>
    <property type="match status" value="1"/>
</dbReference>
<feature type="domain" description="ATP-grasp" evidence="9">
    <location>
        <begin position="113"/>
        <end position="299"/>
    </location>
</feature>
<dbReference type="PATRIC" id="fig|1423724.4.peg.670"/>
<protein>
    <submittedName>
        <fullName evidence="10">Phosphoribosylaminoimidazole carboxylase, ATPase subunit</fullName>
    </submittedName>
</protein>
<evidence type="ECO:0000256" key="2">
    <source>
        <dbReference type="ARBA" id="ARBA00001946"/>
    </source>
</evidence>
<dbReference type="EMBL" id="AZFT01000053">
    <property type="protein sequence ID" value="KRL83384.1"/>
    <property type="molecule type" value="Genomic_DNA"/>
</dbReference>
<proteinExistence type="predicted"/>
<evidence type="ECO:0000259" key="9">
    <source>
        <dbReference type="PROSITE" id="PS50975"/>
    </source>
</evidence>
<dbReference type="AlphaFoldDB" id="A0A0R1TX67"/>
<comment type="cofactor">
    <cofactor evidence="2">
        <name>Mg(2+)</name>
        <dbReference type="ChEBI" id="CHEBI:18420"/>
    </cofactor>
</comment>
<keyword evidence="3 8" id="KW-0547">Nucleotide-binding</keyword>
<evidence type="ECO:0000256" key="3">
    <source>
        <dbReference type="ARBA" id="ARBA00022741"/>
    </source>
</evidence>
<evidence type="ECO:0000256" key="8">
    <source>
        <dbReference type="PROSITE-ProRule" id="PRU00409"/>
    </source>
</evidence>
<evidence type="ECO:0000256" key="6">
    <source>
        <dbReference type="ARBA" id="ARBA00023211"/>
    </source>
</evidence>
<sequence length="389" mass="43819">MMDQDILFPGDTLGIIGGSPSGIMLARAAKQMGFKVVIYCSDESNPVLEEANVKIVGKLNEKTKLQDFAQRCDVVTYTSEHIDVEAVKFLSQFTRVPQGSNTLEITQDRLLERAFFEQLNINVAPYATIVSLDDVYQAVGSIGYPCILKPIQKGFGKHRKQVIKKQTDIAKCADIIDLGTYVLESWIPYEKELSLTLARDKDGHVSFFPIAEDIYRDHRLHATIVPTDIADDVKEEVERLTTEIVKEIDYVGVLQAEYFLTESGALYIKRIIPALYASGYAFDKATDISMFEQHLRALGQLPLGHPKLVRPTEMVMIETKDLDALRTQWVLKDNWHFNYFRYPESLKPVSAEGYLLVTAALSKNARQQVEATGIWDDQVGEAKSSVTEE</sequence>
<dbReference type="GO" id="GO:0005829">
    <property type="term" value="C:cytosol"/>
    <property type="evidence" value="ECO:0007669"/>
    <property type="project" value="TreeGrafter"/>
</dbReference>
<dbReference type="InterPro" id="IPR054350">
    <property type="entry name" value="PurT/PurK_preATP-grasp"/>
</dbReference>
<dbReference type="STRING" id="1423724.FC32_GL000634"/>
<dbReference type="PANTHER" id="PTHR11609:SF5">
    <property type="entry name" value="PHOSPHORIBOSYLAMINOIMIDAZOLE CARBOXYLASE"/>
    <property type="match status" value="1"/>
</dbReference>
<dbReference type="SUPFAM" id="SSF52440">
    <property type="entry name" value="PreATP-grasp domain"/>
    <property type="match status" value="1"/>
</dbReference>
<name>A0A0R1TX67_9LACO</name>
<reference evidence="10 11" key="1">
    <citation type="journal article" date="2015" name="Genome Announc.">
        <title>Expanding the biotechnology potential of lactobacilli through comparative genomics of 213 strains and associated genera.</title>
        <authorList>
            <person name="Sun Z."/>
            <person name="Harris H.M."/>
            <person name="McCann A."/>
            <person name="Guo C."/>
            <person name="Argimon S."/>
            <person name="Zhang W."/>
            <person name="Yang X."/>
            <person name="Jeffery I.B."/>
            <person name="Cooney J.C."/>
            <person name="Kagawa T.F."/>
            <person name="Liu W."/>
            <person name="Song Y."/>
            <person name="Salvetti E."/>
            <person name="Wrobel A."/>
            <person name="Rasinkangas P."/>
            <person name="Parkhill J."/>
            <person name="Rea M.C."/>
            <person name="O'Sullivan O."/>
            <person name="Ritari J."/>
            <person name="Douillard F.P."/>
            <person name="Paul Ross R."/>
            <person name="Yang R."/>
            <person name="Briner A.E."/>
            <person name="Felis G.E."/>
            <person name="de Vos W.M."/>
            <person name="Barrangou R."/>
            <person name="Klaenhammer T.R."/>
            <person name="Caufield P.W."/>
            <person name="Cui Y."/>
            <person name="Zhang H."/>
            <person name="O'Toole P.W."/>
        </authorList>
    </citation>
    <scope>NUCLEOTIDE SEQUENCE [LARGE SCALE GENOMIC DNA]</scope>
    <source>
        <strain evidence="10 11">DSM 16634</strain>
    </source>
</reference>
<organism evidence="10 11">
    <name type="scientific">Ligilactobacillus apodemi DSM 16634 = JCM 16172</name>
    <dbReference type="NCBI Taxonomy" id="1423724"/>
    <lineage>
        <taxon>Bacteria</taxon>
        <taxon>Bacillati</taxon>
        <taxon>Bacillota</taxon>
        <taxon>Bacilli</taxon>
        <taxon>Lactobacillales</taxon>
        <taxon>Lactobacillaceae</taxon>
        <taxon>Ligilactobacillus</taxon>
    </lineage>
</organism>
<keyword evidence="11" id="KW-1185">Reference proteome</keyword>
<comment type="cofactor">
    <cofactor evidence="1">
        <name>Mn(2+)</name>
        <dbReference type="ChEBI" id="CHEBI:29035"/>
    </cofactor>
</comment>
<evidence type="ECO:0000256" key="5">
    <source>
        <dbReference type="ARBA" id="ARBA00022840"/>
    </source>
</evidence>
<accession>A0A0R1TX67</accession>
<keyword evidence="4" id="KW-0658">Purine biosynthesis</keyword>
<keyword evidence="5 8" id="KW-0067">ATP-binding</keyword>
<dbReference type="GO" id="GO:0006164">
    <property type="term" value="P:purine nucleotide biosynthetic process"/>
    <property type="evidence" value="ECO:0007669"/>
    <property type="project" value="UniProtKB-KW"/>
</dbReference>
<evidence type="ECO:0000256" key="4">
    <source>
        <dbReference type="ARBA" id="ARBA00022755"/>
    </source>
</evidence>
<evidence type="ECO:0000313" key="11">
    <source>
        <dbReference type="Proteomes" id="UP000051324"/>
    </source>
</evidence>